<sequence>MFFDKYSSEIVYGGVDGLITTFAIIAGSLGAGFTYDIILILGFASLLADGFSMGISSYLAEKMRIDKKHPFYVGLSTFASFIAIGSLPLMPFVFGVDHSFELAVVILAMALFLLGYSRGQLQQGLESLLIGGVAVVVSFYAARYIKNLV</sequence>
<proteinExistence type="predicted"/>
<feature type="transmembrane region" description="Helical" evidence="5">
    <location>
        <begin position="100"/>
        <end position="116"/>
    </location>
</feature>
<evidence type="ECO:0000256" key="4">
    <source>
        <dbReference type="ARBA" id="ARBA00023136"/>
    </source>
</evidence>
<feature type="transmembrane region" description="Helical" evidence="5">
    <location>
        <begin position="128"/>
        <end position="145"/>
    </location>
</feature>
<evidence type="ECO:0000256" key="2">
    <source>
        <dbReference type="ARBA" id="ARBA00022692"/>
    </source>
</evidence>
<evidence type="ECO:0000313" key="6">
    <source>
        <dbReference type="EMBL" id="QHS98033.1"/>
    </source>
</evidence>
<comment type="subcellular location">
    <subcellularLocation>
        <location evidence="1">Endomembrane system</location>
        <topology evidence="1">Multi-pass membrane protein</topology>
    </subcellularLocation>
</comment>
<keyword evidence="3 5" id="KW-1133">Transmembrane helix</keyword>
<dbReference type="PANTHER" id="PTHR31851">
    <property type="entry name" value="FE(2+)/MN(2+) TRANSPORTER PCL1"/>
    <property type="match status" value="1"/>
</dbReference>
<keyword evidence="4 5" id="KW-0472">Membrane</keyword>
<evidence type="ECO:0000256" key="1">
    <source>
        <dbReference type="ARBA" id="ARBA00004127"/>
    </source>
</evidence>
<keyword evidence="2 5" id="KW-0812">Transmembrane</keyword>
<dbReference type="GO" id="GO:0012505">
    <property type="term" value="C:endomembrane system"/>
    <property type="evidence" value="ECO:0007669"/>
    <property type="project" value="UniProtKB-SubCell"/>
</dbReference>
<name>A0A6C0C3D0_9ZZZZ</name>
<protein>
    <recommendedName>
        <fullName evidence="7">VIT family protein</fullName>
    </recommendedName>
</protein>
<dbReference type="GO" id="GO:0030026">
    <property type="term" value="P:intracellular manganese ion homeostasis"/>
    <property type="evidence" value="ECO:0007669"/>
    <property type="project" value="InterPro"/>
</dbReference>
<feature type="transmembrane region" description="Helical" evidence="5">
    <location>
        <begin position="12"/>
        <end position="31"/>
    </location>
</feature>
<organism evidence="6">
    <name type="scientific">viral metagenome</name>
    <dbReference type="NCBI Taxonomy" id="1070528"/>
    <lineage>
        <taxon>unclassified sequences</taxon>
        <taxon>metagenomes</taxon>
        <taxon>organismal metagenomes</taxon>
    </lineage>
</organism>
<evidence type="ECO:0000256" key="3">
    <source>
        <dbReference type="ARBA" id="ARBA00022989"/>
    </source>
</evidence>
<evidence type="ECO:0000256" key="5">
    <source>
        <dbReference type="SAM" id="Phobius"/>
    </source>
</evidence>
<feature type="transmembrane region" description="Helical" evidence="5">
    <location>
        <begin position="71"/>
        <end position="94"/>
    </location>
</feature>
<dbReference type="Pfam" id="PF01988">
    <property type="entry name" value="VIT1"/>
    <property type="match status" value="2"/>
</dbReference>
<evidence type="ECO:0008006" key="7">
    <source>
        <dbReference type="Google" id="ProtNLM"/>
    </source>
</evidence>
<dbReference type="AlphaFoldDB" id="A0A6C0C3D0"/>
<feature type="transmembrane region" description="Helical" evidence="5">
    <location>
        <begin position="37"/>
        <end position="59"/>
    </location>
</feature>
<dbReference type="EMBL" id="MN739312">
    <property type="protein sequence ID" value="QHS98033.1"/>
    <property type="molecule type" value="Genomic_DNA"/>
</dbReference>
<accession>A0A6C0C3D0</accession>
<dbReference type="InterPro" id="IPR008217">
    <property type="entry name" value="Ccc1_fam"/>
</dbReference>
<reference evidence="6" key="1">
    <citation type="journal article" date="2020" name="Nature">
        <title>Giant virus diversity and host interactions through global metagenomics.</title>
        <authorList>
            <person name="Schulz F."/>
            <person name="Roux S."/>
            <person name="Paez-Espino D."/>
            <person name="Jungbluth S."/>
            <person name="Walsh D.A."/>
            <person name="Denef V.J."/>
            <person name="McMahon K.D."/>
            <person name="Konstantinidis K.T."/>
            <person name="Eloe-Fadrosh E.A."/>
            <person name="Kyrpides N.C."/>
            <person name="Woyke T."/>
        </authorList>
    </citation>
    <scope>NUCLEOTIDE SEQUENCE</scope>
    <source>
        <strain evidence="6">GVMAG-M-3300020182-84</strain>
    </source>
</reference>
<dbReference type="GO" id="GO:0005384">
    <property type="term" value="F:manganese ion transmembrane transporter activity"/>
    <property type="evidence" value="ECO:0007669"/>
    <property type="project" value="InterPro"/>
</dbReference>